<dbReference type="Pfam" id="PF12802">
    <property type="entry name" value="MarR_2"/>
    <property type="match status" value="1"/>
</dbReference>
<dbReference type="PROSITE" id="PS50995">
    <property type="entry name" value="HTH_MARR_2"/>
    <property type="match status" value="1"/>
</dbReference>
<protein>
    <submittedName>
        <fullName evidence="2">MarR family transcriptional regulator</fullName>
    </submittedName>
</protein>
<dbReference type="AlphaFoldDB" id="A0A563DWL0"/>
<feature type="domain" description="HTH marR-type" evidence="1">
    <location>
        <begin position="29"/>
        <end position="164"/>
    </location>
</feature>
<dbReference type="EMBL" id="VCQV01000025">
    <property type="protein sequence ID" value="TWP34678.1"/>
    <property type="molecule type" value="Genomic_DNA"/>
</dbReference>
<dbReference type="GO" id="GO:0006950">
    <property type="term" value="P:response to stress"/>
    <property type="evidence" value="ECO:0007669"/>
    <property type="project" value="TreeGrafter"/>
</dbReference>
<proteinExistence type="predicted"/>
<dbReference type="InterPro" id="IPR036388">
    <property type="entry name" value="WH-like_DNA-bd_sf"/>
</dbReference>
<dbReference type="Gene3D" id="1.10.10.10">
    <property type="entry name" value="Winged helix-like DNA-binding domain superfamily/Winged helix DNA-binding domain"/>
    <property type="match status" value="1"/>
</dbReference>
<evidence type="ECO:0000259" key="1">
    <source>
        <dbReference type="PROSITE" id="PS50995"/>
    </source>
</evidence>
<dbReference type="InterPro" id="IPR036390">
    <property type="entry name" value="WH_DNA-bd_sf"/>
</dbReference>
<dbReference type="SUPFAM" id="SSF46785">
    <property type="entry name" value="Winged helix' DNA-binding domain"/>
    <property type="match status" value="1"/>
</dbReference>
<dbReference type="OrthoDB" id="3237509at2"/>
<accession>A0A563DWL0</accession>
<evidence type="ECO:0000313" key="3">
    <source>
        <dbReference type="Proteomes" id="UP000320244"/>
    </source>
</evidence>
<organism evidence="2 3">
    <name type="scientific">Leekyejoonella antrihumi</name>
    <dbReference type="NCBI Taxonomy" id="1660198"/>
    <lineage>
        <taxon>Bacteria</taxon>
        <taxon>Bacillati</taxon>
        <taxon>Actinomycetota</taxon>
        <taxon>Actinomycetes</taxon>
        <taxon>Micrococcales</taxon>
        <taxon>Dermacoccaceae</taxon>
        <taxon>Leekyejoonella</taxon>
    </lineage>
</organism>
<dbReference type="InterPro" id="IPR000835">
    <property type="entry name" value="HTH_MarR-typ"/>
</dbReference>
<sequence>MGTRHSGSDLVDLILDQWHRETPDLDVSSIAVLGRLHRADLRYQALVADELGRFGLSTAAFDVLMSLRRSGPTYRRTAGELAEVGLITSGGLTQRIDRLERDGLVERTKEPGDRRKVFIQLTDSGRKLIDEVLQAHFTEQNQMLAGLTQTEHRQLAKLLARLEVSLEVYDGHQLGRAEPAG</sequence>
<dbReference type="InterPro" id="IPR039422">
    <property type="entry name" value="MarR/SlyA-like"/>
</dbReference>
<dbReference type="PANTHER" id="PTHR33164:SF104">
    <property type="entry name" value="TRANSCRIPTIONAL REGULATORY PROTEIN"/>
    <property type="match status" value="1"/>
</dbReference>
<dbReference type="Proteomes" id="UP000320244">
    <property type="component" value="Unassembled WGS sequence"/>
</dbReference>
<dbReference type="PRINTS" id="PR00598">
    <property type="entry name" value="HTHMARR"/>
</dbReference>
<dbReference type="RefSeq" id="WP_146318384.1">
    <property type="nucleotide sequence ID" value="NZ_VCQV01000025.1"/>
</dbReference>
<reference evidence="2 3" key="2">
    <citation type="submission" date="2019-08" db="EMBL/GenBank/DDBJ databases">
        <title>Jejuicoccus antrihumi gen. nov., sp. nov., a new member of the family Dermacoccaceae isolated from a cave.</title>
        <authorList>
            <person name="Schumann P."/>
            <person name="Kim I.S."/>
        </authorList>
    </citation>
    <scope>NUCLEOTIDE SEQUENCE [LARGE SCALE GENOMIC DNA]</scope>
    <source>
        <strain evidence="2 3">C5-26</strain>
    </source>
</reference>
<dbReference type="GO" id="GO:0003700">
    <property type="term" value="F:DNA-binding transcription factor activity"/>
    <property type="evidence" value="ECO:0007669"/>
    <property type="project" value="InterPro"/>
</dbReference>
<dbReference type="SMART" id="SM00347">
    <property type="entry name" value="HTH_MARR"/>
    <property type="match status" value="1"/>
</dbReference>
<keyword evidence="3" id="KW-1185">Reference proteome</keyword>
<reference evidence="2 3" key="1">
    <citation type="submission" date="2019-05" db="EMBL/GenBank/DDBJ databases">
        <authorList>
            <person name="Lee S.D."/>
        </authorList>
    </citation>
    <scope>NUCLEOTIDE SEQUENCE [LARGE SCALE GENOMIC DNA]</scope>
    <source>
        <strain evidence="2 3">C5-26</strain>
    </source>
</reference>
<dbReference type="PANTHER" id="PTHR33164">
    <property type="entry name" value="TRANSCRIPTIONAL REGULATOR, MARR FAMILY"/>
    <property type="match status" value="1"/>
</dbReference>
<evidence type="ECO:0000313" key="2">
    <source>
        <dbReference type="EMBL" id="TWP34678.1"/>
    </source>
</evidence>
<comment type="caution">
    <text evidence="2">The sequence shown here is derived from an EMBL/GenBank/DDBJ whole genome shotgun (WGS) entry which is preliminary data.</text>
</comment>
<name>A0A563DWL0_9MICO</name>
<gene>
    <name evidence="2" type="ORF">FGL98_16310</name>
</gene>